<reference evidence="2 3" key="1">
    <citation type="submission" date="2019-03" db="EMBL/GenBank/DDBJ databases">
        <title>First draft genome of Liparis tanakae, snailfish: a comprehensive survey of snailfish specific genes.</title>
        <authorList>
            <person name="Kim W."/>
            <person name="Song I."/>
            <person name="Jeong J.-H."/>
            <person name="Kim D."/>
            <person name="Kim S."/>
            <person name="Ryu S."/>
            <person name="Song J.Y."/>
            <person name="Lee S.K."/>
        </authorList>
    </citation>
    <scope>NUCLEOTIDE SEQUENCE [LARGE SCALE GENOMIC DNA]</scope>
    <source>
        <tissue evidence="2">Muscle</tissue>
    </source>
</reference>
<dbReference type="EMBL" id="SRLO01000040">
    <property type="protein sequence ID" value="TNN82258.1"/>
    <property type="molecule type" value="Genomic_DNA"/>
</dbReference>
<proteinExistence type="predicted"/>
<dbReference type="AlphaFoldDB" id="A0A4Z2IXN0"/>
<protein>
    <submittedName>
        <fullName evidence="2">Uncharacterized protein</fullName>
    </submittedName>
</protein>
<keyword evidence="3" id="KW-1185">Reference proteome</keyword>
<comment type="caution">
    <text evidence="2">The sequence shown here is derived from an EMBL/GenBank/DDBJ whole genome shotgun (WGS) entry which is preliminary data.</text>
</comment>
<evidence type="ECO:0000256" key="1">
    <source>
        <dbReference type="SAM" id="MobiDB-lite"/>
    </source>
</evidence>
<dbReference type="Proteomes" id="UP000314294">
    <property type="component" value="Unassembled WGS sequence"/>
</dbReference>
<name>A0A4Z2IXN0_9TELE</name>
<evidence type="ECO:0000313" key="3">
    <source>
        <dbReference type="Proteomes" id="UP000314294"/>
    </source>
</evidence>
<evidence type="ECO:0000313" key="2">
    <source>
        <dbReference type="EMBL" id="TNN82258.1"/>
    </source>
</evidence>
<organism evidence="2 3">
    <name type="scientific">Liparis tanakae</name>
    <name type="common">Tanaka's snailfish</name>
    <dbReference type="NCBI Taxonomy" id="230148"/>
    <lineage>
        <taxon>Eukaryota</taxon>
        <taxon>Metazoa</taxon>
        <taxon>Chordata</taxon>
        <taxon>Craniata</taxon>
        <taxon>Vertebrata</taxon>
        <taxon>Euteleostomi</taxon>
        <taxon>Actinopterygii</taxon>
        <taxon>Neopterygii</taxon>
        <taxon>Teleostei</taxon>
        <taxon>Neoteleostei</taxon>
        <taxon>Acanthomorphata</taxon>
        <taxon>Eupercaria</taxon>
        <taxon>Perciformes</taxon>
        <taxon>Cottioidei</taxon>
        <taxon>Cottales</taxon>
        <taxon>Liparidae</taxon>
        <taxon>Liparis</taxon>
    </lineage>
</organism>
<sequence length="59" mass="6282">MLHVRSGGSSERLPGLTAPRPQGSSERLPGLTAPRPQGSSQRLFLTHTFASFCSQGAIF</sequence>
<feature type="region of interest" description="Disordered" evidence="1">
    <location>
        <begin position="1"/>
        <end position="39"/>
    </location>
</feature>
<gene>
    <name evidence="2" type="ORF">EYF80_007378</name>
</gene>
<accession>A0A4Z2IXN0</accession>